<gene>
    <name evidence="1" type="ORF">C1H46_045886</name>
</gene>
<dbReference type="AlphaFoldDB" id="A0A540K2T2"/>
<name>A0A540K2T2_MALBA</name>
<evidence type="ECO:0000313" key="1">
    <source>
        <dbReference type="EMBL" id="TQD68581.1"/>
    </source>
</evidence>
<sequence length="65" mass="8009">MYYTYFLVHLIFQLHEQRKDGNQMSTEVMMSWNEHKSHRYFRNQKKNAAKGNWKMILKIPKSMNT</sequence>
<protein>
    <submittedName>
        <fullName evidence="1">Uncharacterized protein</fullName>
    </submittedName>
</protein>
<evidence type="ECO:0000313" key="2">
    <source>
        <dbReference type="Proteomes" id="UP000315295"/>
    </source>
</evidence>
<proteinExistence type="predicted"/>
<reference evidence="1 2" key="1">
    <citation type="journal article" date="2019" name="G3 (Bethesda)">
        <title>Sequencing of a Wild Apple (Malus baccata) Genome Unravels the Differences Between Cultivated and Wild Apple Species Regarding Disease Resistance and Cold Tolerance.</title>
        <authorList>
            <person name="Chen X."/>
        </authorList>
    </citation>
    <scope>NUCLEOTIDE SEQUENCE [LARGE SCALE GENOMIC DNA]</scope>
    <source>
        <strain evidence="2">cv. Shandingzi</strain>
        <tissue evidence="1">Leaves</tissue>
    </source>
</reference>
<dbReference type="Proteomes" id="UP000315295">
    <property type="component" value="Unassembled WGS sequence"/>
</dbReference>
<comment type="caution">
    <text evidence="1">The sequence shown here is derived from an EMBL/GenBank/DDBJ whole genome shotgun (WGS) entry which is preliminary data.</text>
</comment>
<organism evidence="1 2">
    <name type="scientific">Malus baccata</name>
    <name type="common">Siberian crab apple</name>
    <name type="synonym">Pyrus baccata</name>
    <dbReference type="NCBI Taxonomy" id="106549"/>
    <lineage>
        <taxon>Eukaryota</taxon>
        <taxon>Viridiplantae</taxon>
        <taxon>Streptophyta</taxon>
        <taxon>Embryophyta</taxon>
        <taxon>Tracheophyta</taxon>
        <taxon>Spermatophyta</taxon>
        <taxon>Magnoliopsida</taxon>
        <taxon>eudicotyledons</taxon>
        <taxon>Gunneridae</taxon>
        <taxon>Pentapetalae</taxon>
        <taxon>rosids</taxon>
        <taxon>fabids</taxon>
        <taxon>Rosales</taxon>
        <taxon>Rosaceae</taxon>
        <taxon>Amygdaloideae</taxon>
        <taxon>Maleae</taxon>
        <taxon>Malus</taxon>
    </lineage>
</organism>
<dbReference type="EMBL" id="VIEB01017657">
    <property type="protein sequence ID" value="TQD68581.1"/>
    <property type="molecule type" value="Genomic_DNA"/>
</dbReference>
<keyword evidence="2" id="KW-1185">Reference proteome</keyword>
<accession>A0A540K2T2</accession>